<organism evidence="4 5">
    <name type="scientific">Streptomyces hiroshimensis</name>
    <dbReference type="NCBI Taxonomy" id="66424"/>
    <lineage>
        <taxon>Bacteria</taxon>
        <taxon>Bacillati</taxon>
        <taxon>Actinomycetota</taxon>
        <taxon>Actinomycetes</taxon>
        <taxon>Kitasatosporales</taxon>
        <taxon>Streptomycetaceae</taxon>
        <taxon>Streptomyces</taxon>
    </lineage>
</organism>
<feature type="region of interest" description="Disordered" evidence="1">
    <location>
        <begin position="223"/>
        <end position="243"/>
    </location>
</feature>
<comment type="caution">
    <text evidence="4">The sequence shown here is derived from an EMBL/GenBank/DDBJ whole genome shotgun (WGS) entry which is preliminary data.</text>
</comment>
<feature type="region of interest" description="Disordered" evidence="1">
    <location>
        <begin position="31"/>
        <end position="88"/>
    </location>
</feature>
<keyword evidence="5" id="KW-1185">Reference proteome</keyword>
<gene>
    <name evidence="4" type="ORF">GCM10010324_20330</name>
</gene>
<keyword evidence="2" id="KW-0732">Signal</keyword>
<proteinExistence type="predicted"/>
<evidence type="ECO:0000256" key="1">
    <source>
        <dbReference type="SAM" id="MobiDB-lite"/>
    </source>
</evidence>
<name>A0ABQ2YAM5_9ACTN</name>
<dbReference type="EMBL" id="BMUT01000003">
    <property type="protein sequence ID" value="GGX74901.1"/>
    <property type="molecule type" value="Genomic_DNA"/>
</dbReference>
<protein>
    <recommendedName>
        <fullName evidence="3">DUF4232 domain-containing protein</fullName>
    </recommendedName>
</protein>
<feature type="domain" description="DUF4232" evidence="3">
    <location>
        <begin position="144"/>
        <end position="208"/>
    </location>
</feature>
<evidence type="ECO:0000313" key="5">
    <source>
        <dbReference type="Proteomes" id="UP000659223"/>
    </source>
</evidence>
<feature type="compositionally biased region" description="Polar residues" evidence="1">
    <location>
        <begin position="234"/>
        <end position="243"/>
    </location>
</feature>
<feature type="chain" id="PRO_5045669166" description="DUF4232 domain-containing protein" evidence="2">
    <location>
        <begin position="33"/>
        <end position="265"/>
    </location>
</feature>
<feature type="compositionally biased region" description="Polar residues" evidence="1">
    <location>
        <begin position="73"/>
        <end position="88"/>
    </location>
</feature>
<dbReference type="RefSeq" id="WP_190021308.1">
    <property type="nucleotide sequence ID" value="NZ_BMUT01000003.1"/>
</dbReference>
<evidence type="ECO:0000256" key="2">
    <source>
        <dbReference type="SAM" id="SignalP"/>
    </source>
</evidence>
<evidence type="ECO:0000313" key="4">
    <source>
        <dbReference type="EMBL" id="GGX74901.1"/>
    </source>
</evidence>
<evidence type="ECO:0000259" key="3">
    <source>
        <dbReference type="Pfam" id="PF14016"/>
    </source>
</evidence>
<feature type="signal peptide" evidence="2">
    <location>
        <begin position="1"/>
        <end position="32"/>
    </location>
</feature>
<feature type="compositionally biased region" description="Basic and acidic residues" evidence="1">
    <location>
        <begin position="58"/>
        <end position="71"/>
    </location>
</feature>
<dbReference type="Pfam" id="PF14016">
    <property type="entry name" value="DUF4232"/>
    <property type="match status" value="1"/>
</dbReference>
<accession>A0ABQ2YAM5</accession>
<reference evidence="5" key="1">
    <citation type="journal article" date="2019" name="Int. J. Syst. Evol. Microbiol.">
        <title>The Global Catalogue of Microorganisms (GCM) 10K type strain sequencing project: providing services to taxonomists for standard genome sequencing and annotation.</title>
        <authorList>
            <consortium name="The Broad Institute Genomics Platform"/>
            <consortium name="The Broad Institute Genome Sequencing Center for Infectious Disease"/>
            <person name="Wu L."/>
            <person name="Ma J."/>
        </authorList>
    </citation>
    <scope>NUCLEOTIDE SEQUENCE [LARGE SCALE GENOMIC DNA]</scope>
    <source>
        <strain evidence="5">JCM 4586</strain>
    </source>
</reference>
<dbReference type="Proteomes" id="UP000659223">
    <property type="component" value="Unassembled WGS sequence"/>
</dbReference>
<sequence length="265" mass="27360">MRTSRTRTTAAAAATATAALALAMTAVGGALAATGGDGGTDGAAPRSMAAFQAAAKPKAGESRPGKPRPEPKVSQSLPEYPSSTEVPVPYPSSTVRAPKAVTLKAALVKAVGAKAAPAKAVPDVRQCDGTEMSYSVLHRFPGERGEHLLITAKNTDAKPCWVTSYPSVMLGDSVNVLPHSGKDAPGGNTRITVRPGGKVYSAVALFSDNVNTHTSEDFSIAMRDHTGDTGPAAEQTSFGSDGTPSKFTWSEASVLNWNTAKPYDF</sequence>
<dbReference type="InterPro" id="IPR025326">
    <property type="entry name" value="DUF4232"/>
</dbReference>